<name>A0AAN8XD80_HALRR</name>
<dbReference type="PRINTS" id="PR00722">
    <property type="entry name" value="CHYMOTRYPSIN"/>
</dbReference>
<organism evidence="3 4">
    <name type="scientific">Halocaridina rubra</name>
    <name type="common">Hawaiian red shrimp</name>
    <dbReference type="NCBI Taxonomy" id="373956"/>
    <lineage>
        <taxon>Eukaryota</taxon>
        <taxon>Metazoa</taxon>
        <taxon>Ecdysozoa</taxon>
        <taxon>Arthropoda</taxon>
        <taxon>Crustacea</taxon>
        <taxon>Multicrustacea</taxon>
        <taxon>Malacostraca</taxon>
        <taxon>Eumalacostraca</taxon>
        <taxon>Eucarida</taxon>
        <taxon>Decapoda</taxon>
        <taxon>Pleocyemata</taxon>
        <taxon>Caridea</taxon>
        <taxon>Atyoidea</taxon>
        <taxon>Atyidae</taxon>
        <taxon>Halocaridina</taxon>
    </lineage>
</organism>
<dbReference type="InterPro" id="IPR001314">
    <property type="entry name" value="Peptidase_S1A"/>
</dbReference>
<dbReference type="InterPro" id="IPR043504">
    <property type="entry name" value="Peptidase_S1_PA_chymotrypsin"/>
</dbReference>
<dbReference type="PANTHER" id="PTHR24252">
    <property type="entry name" value="ACROSIN-RELATED"/>
    <property type="match status" value="1"/>
</dbReference>
<dbReference type="AlphaFoldDB" id="A0AAN8XD80"/>
<feature type="domain" description="Peptidase S1" evidence="2">
    <location>
        <begin position="5"/>
        <end position="292"/>
    </location>
</feature>
<dbReference type="SUPFAM" id="SSF50494">
    <property type="entry name" value="Trypsin-like serine proteases"/>
    <property type="match status" value="1"/>
</dbReference>
<dbReference type="PANTHER" id="PTHR24252:SF7">
    <property type="entry name" value="HYALIN"/>
    <property type="match status" value="1"/>
</dbReference>
<evidence type="ECO:0000313" key="3">
    <source>
        <dbReference type="EMBL" id="KAK7076925.1"/>
    </source>
</evidence>
<dbReference type="Gene3D" id="2.40.10.10">
    <property type="entry name" value="Trypsin-like serine proteases"/>
    <property type="match status" value="2"/>
</dbReference>
<keyword evidence="1" id="KW-1015">Disulfide bond</keyword>
<evidence type="ECO:0000256" key="1">
    <source>
        <dbReference type="ARBA" id="ARBA00023157"/>
    </source>
</evidence>
<sequence length="292" mass="32556">MIELIIGGRVAQPGSTPWLASLKDNQYDTPVHFCGGAIISNHWVLTAARCIIGYDPPYFDVMVVLGEYDLNEEDEYWESQKLIVQVVIHPDYDYFTHNYDIALLRVFPSIDFNSRIQPLPLPPDYHDDAPIRPPGSTKELDFVAKVFDNESHLKKDTNGHGILLKNKKPDPCSSDVNDRTHHMQSNSLGYIAGWGRTEENGDLANLVHEAYVPILDNDICQAIYPGFDASVMMCAGNITHGGVDPCWPGDLVKECTHSPEDIQSPSLISHHLEDEGLPQLSLPPPQSLCRSV</sequence>
<evidence type="ECO:0000259" key="2">
    <source>
        <dbReference type="PROSITE" id="PS50240"/>
    </source>
</evidence>
<evidence type="ECO:0000313" key="4">
    <source>
        <dbReference type="Proteomes" id="UP001381693"/>
    </source>
</evidence>
<dbReference type="FunFam" id="2.40.10.10:FF:000068">
    <property type="entry name" value="transmembrane protease serine 2"/>
    <property type="match status" value="1"/>
</dbReference>
<keyword evidence="4" id="KW-1185">Reference proteome</keyword>
<dbReference type="EMBL" id="JAXCGZ010009510">
    <property type="protein sequence ID" value="KAK7076925.1"/>
    <property type="molecule type" value="Genomic_DNA"/>
</dbReference>
<dbReference type="InterPro" id="IPR009003">
    <property type="entry name" value="Peptidase_S1_PA"/>
</dbReference>
<accession>A0AAN8XD80</accession>
<dbReference type="Proteomes" id="UP001381693">
    <property type="component" value="Unassembled WGS sequence"/>
</dbReference>
<protein>
    <recommendedName>
        <fullName evidence="2">Peptidase S1 domain-containing protein</fullName>
    </recommendedName>
</protein>
<dbReference type="PROSITE" id="PS50240">
    <property type="entry name" value="TRYPSIN_DOM"/>
    <property type="match status" value="1"/>
</dbReference>
<comment type="caution">
    <text evidence="3">The sequence shown here is derived from an EMBL/GenBank/DDBJ whole genome shotgun (WGS) entry which is preliminary data.</text>
</comment>
<dbReference type="GO" id="GO:0004252">
    <property type="term" value="F:serine-type endopeptidase activity"/>
    <property type="evidence" value="ECO:0007669"/>
    <property type="project" value="InterPro"/>
</dbReference>
<gene>
    <name evidence="3" type="ORF">SK128_018039</name>
</gene>
<dbReference type="CDD" id="cd00190">
    <property type="entry name" value="Tryp_SPc"/>
    <property type="match status" value="1"/>
</dbReference>
<dbReference type="InterPro" id="IPR001254">
    <property type="entry name" value="Trypsin_dom"/>
</dbReference>
<dbReference type="Pfam" id="PF00089">
    <property type="entry name" value="Trypsin"/>
    <property type="match status" value="2"/>
</dbReference>
<dbReference type="GO" id="GO:0006508">
    <property type="term" value="P:proteolysis"/>
    <property type="evidence" value="ECO:0007669"/>
    <property type="project" value="InterPro"/>
</dbReference>
<proteinExistence type="predicted"/>
<reference evidence="3 4" key="1">
    <citation type="submission" date="2023-11" db="EMBL/GenBank/DDBJ databases">
        <title>Halocaridina rubra genome assembly.</title>
        <authorList>
            <person name="Smith C."/>
        </authorList>
    </citation>
    <scope>NUCLEOTIDE SEQUENCE [LARGE SCALE GENOMIC DNA]</scope>
    <source>
        <strain evidence="3">EP-1</strain>
        <tissue evidence="3">Whole</tissue>
    </source>
</reference>
<dbReference type="SMART" id="SM00020">
    <property type="entry name" value="Tryp_SPc"/>
    <property type="match status" value="1"/>
</dbReference>